<comment type="caution">
    <text evidence="24">The sequence shown here is derived from an EMBL/GenBank/DDBJ whole genome shotgun (WGS) entry which is preliminary data.</text>
</comment>
<keyword evidence="9 12" id="KW-0175">Coiled coil</keyword>
<evidence type="ECO:0000256" key="11">
    <source>
        <dbReference type="ARBA" id="ARBA00023212"/>
    </source>
</evidence>
<evidence type="ECO:0000259" key="14">
    <source>
        <dbReference type="Pfam" id="PF08385"/>
    </source>
</evidence>
<feature type="domain" description="Dynein heavy chain tail" evidence="14">
    <location>
        <begin position="448"/>
        <end position="819"/>
    </location>
</feature>
<dbReference type="InterPro" id="IPR042222">
    <property type="entry name" value="Dynein_2_N"/>
</dbReference>
<evidence type="ECO:0000259" key="20">
    <source>
        <dbReference type="Pfam" id="PF17852"/>
    </source>
</evidence>
<feature type="compositionally biased region" description="Basic and acidic residues" evidence="13">
    <location>
        <begin position="5843"/>
        <end position="5868"/>
    </location>
</feature>
<dbReference type="Gene3D" id="1.10.287.2620">
    <property type="match status" value="1"/>
</dbReference>
<feature type="compositionally biased region" description="Basic and acidic residues" evidence="13">
    <location>
        <begin position="4056"/>
        <end position="4068"/>
    </location>
</feature>
<evidence type="ECO:0000256" key="6">
    <source>
        <dbReference type="ARBA" id="ARBA00022741"/>
    </source>
</evidence>
<dbReference type="InterPro" id="IPR013602">
    <property type="entry name" value="Dynein_heavy_linker"/>
</dbReference>
<dbReference type="InterPro" id="IPR027417">
    <property type="entry name" value="P-loop_NTPase"/>
</dbReference>
<dbReference type="InterPro" id="IPR024743">
    <property type="entry name" value="Dynein_HC_stalk"/>
</dbReference>
<feature type="compositionally biased region" description="Basic and acidic residues" evidence="13">
    <location>
        <begin position="5953"/>
        <end position="5980"/>
    </location>
</feature>
<feature type="compositionally biased region" description="Basic and acidic residues" evidence="13">
    <location>
        <begin position="5632"/>
        <end position="5650"/>
    </location>
</feature>
<evidence type="ECO:0000259" key="17">
    <source>
        <dbReference type="Pfam" id="PF12777"/>
    </source>
</evidence>
<dbReference type="InterPro" id="IPR035706">
    <property type="entry name" value="AAA_9"/>
</dbReference>
<keyword evidence="4" id="KW-0493">Microtubule</keyword>
<feature type="compositionally biased region" description="Polar residues" evidence="13">
    <location>
        <begin position="4463"/>
        <end position="4474"/>
    </location>
</feature>
<feature type="region of interest" description="Disordered" evidence="13">
    <location>
        <begin position="4685"/>
        <end position="4722"/>
    </location>
</feature>
<dbReference type="Proteomes" id="UP001152320">
    <property type="component" value="Chromosome 10"/>
</dbReference>
<feature type="domain" description="Dynein heavy chain AAA lid" evidence="22">
    <location>
        <begin position="4971"/>
        <end position="5092"/>
    </location>
</feature>
<feature type="compositionally biased region" description="Pro residues" evidence="13">
    <location>
        <begin position="5497"/>
        <end position="5507"/>
    </location>
</feature>
<feature type="compositionally biased region" description="Polar residues" evidence="13">
    <location>
        <begin position="2036"/>
        <end position="2060"/>
    </location>
</feature>
<evidence type="ECO:0000256" key="7">
    <source>
        <dbReference type="ARBA" id="ARBA00022840"/>
    </source>
</evidence>
<dbReference type="GO" id="GO:0005874">
    <property type="term" value="C:microtubule"/>
    <property type="evidence" value="ECO:0007669"/>
    <property type="project" value="UniProtKB-KW"/>
</dbReference>
<dbReference type="GO" id="GO:0051959">
    <property type="term" value="F:dynein light intermediate chain binding"/>
    <property type="evidence" value="ECO:0007669"/>
    <property type="project" value="InterPro"/>
</dbReference>
<feature type="compositionally biased region" description="Basic and acidic residues" evidence="13">
    <location>
        <begin position="5678"/>
        <end position="5693"/>
    </location>
</feature>
<feature type="coiled-coil region" evidence="12">
    <location>
        <begin position="3855"/>
        <end position="3889"/>
    </location>
</feature>
<dbReference type="FunFam" id="1.10.287.2620:FF:000001">
    <property type="entry name" value="Cytoplasmic dynein heavy chain 1"/>
    <property type="match status" value="1"/>
</dbReference>
<dbReference type="InterPro" id="IPR043160">
    <property type="entry name" value="Dynein_C_barrel"/>
</dbReference>
<feature type="compositionally biased region" description="Basic and acidic residues" evidence="13">
    <location>
        <begin position="4705"/>
        <end position="4715"/>
    </location>
</feature>
<evidence type="ECO:0000256" key="10">
    <source>
        <dbReference type="ARBA" id="ARBA00023175"/>
    </source>
</evidence>
<dbReference type="GO" id="GO:0007018">
    <property type="term" value="P:microtubule-based movement"/>
    <property type="evidence" value="ECO:0007669"/>
    <property type="project" value="InterPro"/>
</dbReference>
<feature type="compositionally biased region" description="Basic and acidic residues" evidence="13">
    <location>
        <begin position="6051"/>
        <end position="6074"/>
    </location>
</feature>
<feature type="compositionally biased region" description="Acidic residues" evidence="13">
    <location>
        <begin position="4453"/>
        <end position="4462"/>
    </location>
</feature>
<feature type="region of interest" description="Disordered" evidence="13">
    <location>
        <begin position="4440"/>
        <end position="4517"/>
    </location>
</feature>
<dbReference type="InterPro" id="IPR043157">
    <property type="entry name" value="Dynein_AAA1S"/>
</dbReference>
<feature type="region of interest" description="Disordered" evidence="13">
    <location>
        <begin position="1883"/>
        <end position="1950"/>
    </location>
</feature>
<dbReference type="Gene3D" id="1.10.472.130">
    <property type="match status" value="1"/>
</dbReference>
<feature type="compositionally biased region" description="Basic and acidic residues" evidence="13">
    <location>
        <begin position="5508"/>
        <end position="5517"/>
    </location>
</feature>
<dbReference type="Pfam" id="PF18198">
    <property type="entry name" value="AAA_lid_11"/>
    <property type="match status" value="1"/>
</dbReference>
<dbReference type="InterPro" id="IPR042219">
    <property type="entry name" value="AAA_lid_11_sf"/>
</dbReference>
<feature type="region of interest" description="Disordered" evidence="13">
    <location>
        <begin position="1554"/>
        <end position="1606"/>
    </location>
</feature>
<feature type="region of interest" description="Disordered" evidence="13">
    <location>
        <begin position="2013"/>
        <end position="2102"/>
    </location>
</feature>
<dbReference type="GO" id="GO:0031514">
    <property type="term" value="C:motile cilium"/>
    <property type="evidence" value="ECO:0007669"/>
    <property type="project" value="UniProtKB-ARBA"/>
</dbReference>
<feature type="compositionally biased region" description="Basic and acidic residues" evidence="13">
    <location>
        <begin position="5770"/>
        <end position="5781"/>
    </location>
</feature>
<dbReference type="Gene3D" id="1.20.58.1120">
    <property type="match status" value="1"/>
</dbReference>
<feature type="region of interest" description="Disordered" evidence="13">
    <location>
        <begin position="5485"/>
        <end position="6173"/>
    </location>
</feature>
<feature type="domain" description="Dynein heavy chain C-terminal" evidence="23">
    <location>
        <begin position="5127"/>
        <end position="5483"/>
    </location>
</feature>
<keyword evidence="5" id="KW-0677">Repeat</keyword>
<evidence type="ECO:0000256" key="12">
    <source>
        <dbReference type="SAM" id="Coils"/>
    </source>
</evidence>
<feature type="compositionally biased region" description="Low complexity" evidence="13">
    <location>
        <begin position="5912"/>
        <end position="5921"/>
    </location>
</feature>
<feature type="compositionally biased region" description="Acidic residues" evidence="13">
    <location>
        <begin position="5730"/>
        <end position="5740"/>
    </location>
</feature>
<evidence type="ECO:0000256" key="9">
    <source>
        <dbReference type="ARBA" id="ARBA00023054"/>
    </source>
</evidence>
<keyword evidence="11" id="KW-0206">Cytoskeleton</keyword>
<dbReference type="PANTHER" id="PTHR46961">
    <property type="entry name" value="DYNEIN HEAVY CHAIN 1, AXONEMAL-LIKE PROTEIN"/>
    <property type="match status" value="1"/>
</dbReference>
<sequence>MEVDERLRFLETRITSSLRPRNDDLKALFAGNENRQAFLEFCNNEDVRRLFVYTKEPKATLVASLDPPSNVRSKAVFFLKTSQATKLTKDNIRTDVVFTDCETTSLRQLDLLAKEVYLPLLCTDGTQTYGKVSADKLMDILHRLMGTTEVTDGYSKGDITLPLPSIEVLAEAASLPSRQASVIHVLESSVIGWIKQIRLVLKHDPLNDLRVTYGSCPLPLDEVNLWKSRQEILLSINKQLDSTVASNILLNLDEASSAYSQSFHNVRKEISQFLTETNENLRYLETLIPWFSHLHTAIAPEHLLKIFSPMLNTLMLVWSHSLYYHKPANFHNLLEIVSNEVVIRAKTFVGNDILKNTVQSYAGLKEALRVCAAYRGTYLDMKDKADVINEEKVSELAEVMNLNPPKGVLYTNKLYNTNQRKISSRKSADIWINASASNVTTIRDDEWEDSPWPARNAPCFNLMNSFMERCNDLLELVQTTRHFNLLQKTAEVGGAGTKGLDALVREIHQEFTTSMETFGNVVEDILDVTDNQSFEKGFFHFRSVVKDLEKRLATVLRQSFQQCPTIGAQLRLLEVFEGVSGREMVQEYLKDKDKQLINSFTDELIAVRSMFIAKMNSPPLHINLPPIVSCMTWIRALQRRIKEPMEKLRRISPHSLEGDAGWHLRDIYADTLKDFESFEEKSIDSWQVQLYNDLRDRLKQPLLISDDYDEEMDGRPQILHVNLDPTLLLLLREVHYLSKEPFSVKLPDVIRDLLRHADAATLRTTAARLATIVSKYNSAMKSMVDFERPLFERKLSKIDHLLDQGLNHYTWKMTESADFIELASSLVGSDLHRTLAIVQTNCQDMVEITQSWSNSALDVFQARDPNKSYLMDELLEWQSELNEDQERLVRPSGVKIHSLLQNSFQAVQISQASPAWEEYVDHIDALVLDGLKLSTLKSLRFMLNTLVHANVSELQGTVTPILTINLELVENVVTFTPPLDQSTAVVSVLENVTIWLEQFRARGLLVKMLNPLTEGTYQDYINMDEEVINLCEQILSLVQENGEECKKLLELFKGYTFLWLQDITETFDEFLHGRLTPNPLRMQENTASARLRSAASERSVKSAHSGRASSASNYSISQTGAMGTAEKAFLRPNSAESTSSINVPSLDMFDSEIDIYRSARDEIAGIVNHRDVGWIRVDLKPIKQVLTTYASRWMWTFTKYLSDQVTALLLELDKFLKRIEPEIESITGDERDTASFMKMMRIFNEVSAKQQEMDGQFTAMNRTVLLLKKYEQSLPDKTKHLYDAAPGRWNNLKTKVSLAKQRLGPRIQEESASITNDLQAFGKRVEDLKSELSESEVYTRGYFIDEAFDSIKSFMEQLDQLDNEAQDLIELQDLLETAVVNFTILPECRHELRNLNQVWETVQTIQEQQESWKQDSWQKQNTKFLKDATNEQLDKVNALPEESHEWDVYVGLQESILIIQACLPLIEDLSNPAMRTRHWKQLVRVTGGALLTDNDSLQSMTLGQLLQLGLQNHADEVKSIVQRAIKDVTIEGALKTYEEIWLSKLFDMRPHARSLPGTGLEKGDKDDTDTKSEYSQSQSDMSISMKDPSKRRVHSRMSSLTIGAGGRQRRASVSSLPASLLNLGEDSGLLFLLTDTDSIFTELESHQVALQGMQSSSAAGSFLDEVTKWQKRLQTIEAVLSVWLEVQEKWIELEEVYSGNDIKNALSHEASLFTSSNRDFRLLMRATEKNPNVLQCCQRKGILTILEKMNNNLQICRKSLLQHLEKRRQRFPRFYFLSMEDVLHIVCNGYDINQVNLYLPKLFENLGRVEFEEVQTEASDSHMEITGLISRLGEKMPLKQSVSCEGAIENWLANLLPVIKSSLQQQLVSALSQEIMQDGLTPRRLERERSIQSAGARKVVIDKDNRKAPGSRSGSRANSRTGVRPGKRPSTRESQEGSSQPKDGGGGSWLLDHATEVIHLALQIQMTQQVEKGLKALEGGDGGDALKDLHGKMKTSIQAAVMMLKGIEDPKEKAARLAKEKEMKAEVEKPVREGSVANSTDMSQTGRQSAHSHRGSQWSLNEPPAIVTAPPIAEEGSIKSGLDDLPEGMDEEGKPPVDTMKVVLPPERPKVKVVVEEQIDKTELQLMLFPGQMQKVSNLIALMAHHRDHVDRLLEQQKDGPPPSSDSFEWKSGLFYNWDESSSELSVKIMESDFSYGFEYLGSAPRLVLTPSSRKMFVSMTQAIEGCKAGLCVGANPIGRVETLTELSRVVGQPLYSFNCSKTTDAVMLGDIFRGLASTGAWICINNLNFIQPAALSIFSQLLQSYLDCLKAKKNVMTFPLQGEEVTLHANGACFATLDNQMKASSMYMVDQMVWLESAVSKLPRDISHMFRPIAVISPDYKIVLEVMLLSQGFTLSGDISTRLITLKEMYSSLLPSVESVTANASLGSHNESHGWTQHTLQQVITEAGSILDELIEDHNMKEQEKELLETNVDSENNNNNQIVDEPPEMIKEQPPGEPPQDDDDDADILDKFQQFEYGAIVMAIRNTYMPRLHGSDAEMFAGMVEDVFPDVGIPMMFGGKPDPAEVTSDKPELNVPIVSTHPAGHNAQVPAVGGNDKQALDEIEAAIAVASHDLGLLPAVTFQSRVAQLAQLMDTHQTVLVVGPAGCGKSESIKTLLSAHREMGKTVSAFRVYTQSVESHELLGYPDPETREWKDGLFTTLLRKLSLVPTSDFMDSNPHMKVLHLDGEIDPYQMEVFGCILQNPASLSLANNERISLPDNLRLFWELESLANVAPSVLSHIGVLSMEKSDVNWQLIIMTWLKSRPEEEQVILEKLTDRYVKRTLEYLDMCTRPAIMCNQNQQAKRPQMKRIVDISEINMVTTFCNILESTIPQGIPLTETRYEHLIHYAAIWAFAGTLEEAHRSAFNFWWRSEWEEYVQYPEFGEVFDYFVDGETQDFIHWKEAVPPYSMPPHEGIPLDAYVHTVSNEQISYLLSILSDGGKPVMLVGDAGCGKTAIVNDRIRTVCSGEVAEVLSLTVTNNRFTTSRVLWQRLEERLEWRHGRTFVPKGNKKLMCLVDDLNLAYVDSYGRQSAYEMVRQHLDCGGVYEPDTYRMREIKNLTYVATVNPHTPASVPQISPRLLRHFSVLGIPYPKSSEVHTIFTTLLNTHFLTPATTSSNSAKDNRKQFINDKEEEKLRALISMIVTVTIEVQDRMRTMFLPTAQRCHYLFTLRDMRRMYRNICLSLKPGVKLESLMMLWRHECEWIYGGRLVSPVDFERYNLTFVTAARKEFTSEELLHLVIDPNQPLFSNLVQQDSGIVTAGGYKGAVVSTSSTLGEEDNTDQYRPCEALDRVRALVKDAVDEYNKSQPKIKLSLYKETIQRVCRLARTIQSPHDVSHILIVAEGNPGLASLLARLAANLCGFNAYDLNSSPANASRQFKLDQFKSDLVAAYTKAGVRGEKIVFLLNEEELQDEDFLVYMEEYVVTGAITHLFTPEEQTTVINAIRTEVTAAGLTYTRETAWDFFLKTVRNNFRVILVSSSTGGDFQRRCTQYPSLTEHLNCFWFQHWTRESLVNHAMFHLKDIQTLNDIQKENLAHLMATMHLSIRQLDGEEIGCGRYNHLTNTTYEKFVERFLSMYKQRYETIYSEHATVTKALHHIDKENKLAMKLQKQLEHELVVLEERKEGTIKLLSQIGQDTAIAEQQVKIVQKQLDHIQKLRDVLPRYALAHEKAVFKTVAIVQDTKKVVEEMDLNSLGELRAMQKPDVDIEDLMAAIIMILKSPSTDLTWKKGAKRQMANLERFMEELSSFDDHELPETTLNLVEPYLKKASFQPQNLLRKTNSIAAASLCKWVRGVVRYHRLMISKVKPLHTRVEETTAEIGEAERKLSMLESKKQSLEARLLDLAQSFEGATVDKNDQDELSVEMEKQLQTANRFREILAMEYEHCQQICQSVNQREFAIFGAVAIAAGFATYLGPYEHRFRKSMLTIHWPLCLQERGVPLVIDAIDPMKGWIIEWAIATEAKSRPSTSALMSVISSPRKQETRQEVEDETEKQEEARIDEDGDEPEKEEEKEDEVKDATENREIAEEGEVSGAPGEVQTMEETVENVNINAGNQDYAFSEAAETHHSHTVDSFPQVTAKEYEKYIQAMLKLLVGDKQVQEWITKGLSLKQMENLAIQKSSWQRPPLLVDPNMEGVQVLRKYIQQGNLVNIDMSSRHTESKIGFDPSIVVRIEKSILSGRPLLLMNCEDDALDNMVTPLIHHANNGSEVQGPEDARLIKYCGRRLLGHENFRVTMATTSNTPNLSSRMASSTVVVNYCAGPETLRDELLDRAFQRVLPHLYEERRKVMKSLTELRSTLKALDDKLLVVLEGEVDSNAITSHTVYVSSIVDNKHAVYTKLQELEQVISTLDTIKDGLQAVAKRGAMLYSIGTSLRGIQREYHLSLPFFLWMFDQAVGEDPPEDNSLGNDFEGGLESDEEDSIQQPSHSASTKLSRVPRDESLEDGQRTEEDGGEGTGEGETPADDQPSPAQEDTTPTIDVHIPHVRDFPSDGVEYNSLSANHVKQLVDSLTQTVFQNVRQSLYEEHRLLFATMICLNIQYETLNIFSEEELSLLLQGSVCKQSGDKYVTYDLNSSVRFPTGNPGLGTMDLTLKDFDSDASPPEFLPSEKWEDLMAVSVLPGPLDGICVQLAENPEPWEKWYRSEETEMEPLPLRPTTSAQGVKESNEEAGRNLESRQSTPDLGDLSDFHQLILLRLLRPDRFTIAASKYVSRHLTVVKALPTSIGGIVRSVNQQLGVLILMPPTPACGNTRLPSEIKKSCNPTEILREYAKRKSIPFQSVTLGEGIESHVSMMIDAMTDKEGWLVLESLHLASQEFLSDLKHQLVRGGNTGGPLGMLPISRGDQSRCCIWMTSEPFANIPYFLIQNLRIITWDNFTPHIIEEGEPEGEVESFTAPSLDMTLKTAILSSLKSISASHQQTLQESTPSVRAASYAICVVHGVLVSRQMFGPVGLSKLYSLNDCQISDGIDIVLGSKFKEQNGPKELSELGALISELVYSNIISDPLDQIFVRSIIHHVLTSACSPSGSIELGNMTLATPPANVDIADFAKWLNDRWSEREDSFIGHGFNQLVKRSVQRSSGMQFLRYLGHIYELQHSGPHSQSHLQRKLNLTKVQNAVDAVSEKLPPLLDLGELPLHIVNEAERYTFPYHAPSLMSLLSVATNEMPQSIGFVLLQECHWLNSLLCHVRQSLHRVELYILGGEEAMPEDSLTVAKALQEDAVPSSWVHSSRLPCGHSIISWVADLKRRHDQMRTWIKEGKVPGSAKDPRRPLDPHGYLSSMWLGGLVNPCAVITALRLEKTVLEKCLLSEVGIACEVRTASASESVESIAHEGGLYLTDVYLEGAGWDDDKGVIVNSRDGLCLMPKLYIYPTLINQRTTSPLDEDTADAEVKRADHGDDTSEVSTEVYSCPVFLNSSRQVCSFELDLPCLSPSSQWEMKRVAIILDPGVSEGGPRKWPKPAPRPTLPKSPRPEQHREPSPDILPEPPLPEEAHEEIPPPSRDSRRSALGTIHEGILEDVKQQAQDGQSRSGSSRAKSQGSKRSASQQSKPSGKELEAMDEESDEREASLADGDEEEMDPEEFEAMLTARSMNLGKERHLKSVFDYRSQKKTSDNVNQNASADVERGEMGDDFREEEEDEAGSHHSHSDDQERYEENGSDQESYRTGSSRGSVKNQGNHMSGDEDDARPASQMDEDESDGGEGEGEKKSDEEGQLPHKSDEDEGDNGGEDPEEGTKKTVNRKDDDFFDTASRDSAASQKMGDSYKMKRPLSGQSHKSDISETSAGRRSLRSKVKDSSTDRQDDEIASLKKQDSHVSDKSRKSEGIIEKVVREGSAGSVKSNKDESNVPGRGSQTSFKSAQGISDQGIESRKRAESGGSRSSQQSRKGKDDRGARKGSADSLTSGKKAVSGHGSARSLRDQFDGDEGKGKPETERKADDAKVGGDEDDNVRPSSVASEGRILGEKDKSSRTSLNKFGRNEEDFGQGATERDENGDLIGEERVDAAGGQEEDERDKEEKILVDEDQDKGGKGESNRINDDGEDITTEMLEGGEEKGEVDEEGVKNDEILGPEGGASQQDEDTRSEKGKSLLESMLENGDRRKEDSHEGMEVRDAGRPRSPGEDSVDNRSIFDKEAPAY</sequence>
<feature type="compositionally biased region" description="Acidic residues" evidence="13">
    <location>
        <begin position="5758"/>
        <end position="5769"/>
    </location>
</feature>
<keyword evidence="6" id="KW-0547">Nucleotide-binding</keyword>
<dbReference type="GO" id="GO:0030286">
    <property type="term" value="C:dynein complex"/>
    <property type="evidence" value="ECO:0007669"/>
    <property type="project" value="UniProtKB-KW"/>
</dbReference>
<evidence type="ECO:0000259" key="21">
    <source>
        <dbReference type="Pfam" id="PF17857"/>
    </source>
</evidence>
<feature type="compositionally biased region" description="Basic and acidic residues" evidence="13">
    <location>
        <begin position="5923"/>
        <end position="5934"/>
    </location>
</feature>
<dbReference type="InterPro" id="IPR013594">
    <property type="entry name" value="Dynein_heavy_tail"/>
</dbReference>
<feature type="compositionally biased region" description="Basic and acidic residues" evidence="13">
    <location>
        <begin position="4477"/>
        <end position="4491"/>
    </location>
</feature>
<dbReference type="GO" id="GO:0045505">
    <property type="term" value="F:dynein intermediate chain binding"/>
    <property type="evidence" value="ECO:0007669"/>
    <property type="project" value="InterPro"/>
</dbReference>
<feature type="compositionally biased region" description="Basic and acidic residues" evidence="13">
    <location>
        <begin position="2013"/>
        <end position="2032"/>
    </location>
</feature>
<evidence type="ECO:0000256" key="3">
    <source>
        <dbReference type="ARBA" id="ARBA00022490"/>
    </source>
</evidence>
<dbReference type="InterPro" id="IPR041658">
    <property type="entry name" value="AAA_lid_11"/>
</dbReference>
<dbReference type="OrthoDB" id="10251809at2759"/>
<evidence type="ECO:0000256" key="1">
    <source>
        <dbReference type="ARBA" id="ARBA00004245"/>
    </source>
</evidence>
<evidence type="ECO:0000259" key="22">
    <source>
        <dbReference type="Pfam" id="PF18198"/>
    </source>
</evidence>
<feature type="compositionally biased region" description="Acidic residues" evidence="13">
    <location>
        <begin position="5609"/>
        <end position="5621"/>
    </location>
</feature>
<dbReference type="Gene3D" id="3.20.180.20">
    <property type="entry name" value="Dynein heavy chain, N-terminal domain 2"/>
    <property type="match status" value="1"/>
</dbReference>
<evidence type="ECO:0000256" key="4">
    <source>
        <dbReference type="ARBA" id="ARBA00022701"/>
    </source>
</evidence>
<evidence type="ECO:0000256" key="2">
    <source>
        <dbReference type="ARBA" id="ARBA00008887"/>
    </source>
</evidence>
<gene>
    <name evidence="24" type="ORF">HOLleu_22565</name>
</gene>
<feature type="compositionally biased region" description="Low complexity" evidence="13">
    <location>
        <begin position="1087"/>
        <end position="1097"/>
    </location>
</feature>
<feature type="compositionally biased region" description="Polar residues" evidence="13">
    <location>
        <begin position="5697"/>
        <end position="5716"/>
    </location>
</feature>
<feature type="domain" description="Dynein heavy chain AAA module D4" evidence="18">
    <location>
        <begin position="3353"/>
        <end position="3618"/>
    </location>
</feature>
<keyword evidence="25" id="KW-1185">Reference proteome</keyword>
<evidence type="ECO:0000259" key="16">
    <source>
        <dbReference type="Pfam" id="PF12774"/>
    </source>
</evidence>
<dbReference type="Pfam" id="PF08393">
    <property type="entry name" value="DHC_N2"/>
    <property type="match status" value="2"/>
</dbReference>
<feature type="compositionally biased region" description="Basic and acidic residues" evidence="13">
    <location>
        <begin position="5660"/>
        <end position="5669"/>
    </location>
</feature>
<dbReference type="Pfam" id="PF17857">
    <property type="entry name" value="AAA_lid_1"/>
    <property type="match status" value="1"/>
</dbReference>
<dbReference type="InterPro" id="IPR041228">
    <property type="entry name" value="Dynein_C"/>
</dbReference>
<dbReference type="InterPro" id="IPR041589">
    <property type="entry name" value="DNAH3_AAA_lid_1"/>
</dbReference>
<dbReference type="Gene3D" id="1.20.920.30">
    <property type="match status" value="1"/>
</dbReference>
<feature type="compositionally biased region" description="Acidic residues" evidence="13">
    <location>
        <begin position="4029"/>
        <end position="4055"/>
    </location>
</feature>
<evidence type="ECO:0000259" key="19">
    <source>
        <dbReference type="Pfam" id="PF12781"/>
    </source>
</evidence>
<feature type="domain" description="Dynein heavy chain tail" evidence="14">
    <location>
        <begin position="183"/>
        <end position="387"/>
    </location>
</feature>
<dbReference type="Gene3D" id="3.10.490.20">
    <property type="match status" value="1"/>
</dbReference>
<name>A0A9Q1BYY4_HOLLE</name>
<dbReference type="Pfam" id="PF12774">
    <property type="entry name" value="AAA_6"/>
    <property type="match status" value="1"/>
</dbReference>
<dbReference type="SUPFAM" id="SSF52540">
    <property type="entry name" value="P-loop containing nucleoside triphosphate hydrolases"/>
    <property type="match status" value="4"/>
</dbReference>
<dbReference type="Pfam" id="PF12775">
    <property type="entry name" value="AAA_7"/>
    <property type="match status" value="1"/>
</dbReference>
<feature type="compositionally biased region" description="Polar residues" evidence="13">
    <location>
        <begin position="5559"/>
        <end position="5588"/>
    </location>
</feature>
<proteinExistence type="inferred from homology"/>
<feature type="region of interest" description="Disordered" evidence="13">
    <location>
        <begin position="2470"/>
        <end position="2506"/>
    </location>
</feature>
<dbReference type="Pfam" id="PF17852">
    <property type="entry name" value="Dynein_AAA_lid"/>
    <property type="match status" value="1"/>
</dbReference>
<dbReference type="InterPro" id="IPR024317">
    <property type="entry name" value="Dynein_heavy_chain_D4_dom"/>
</dbReference>
<dbReference type="EMBL" id="JAIZAY010000010">
    <property type="protein sequence ID" value="KAJ8035365.1"/>
    <property type="molecule type" value="Genomic_DNA"/>
</dbReference>
<dbReference type="InterPro" id="IPR041466">
    <property type="entry name" value="Dynein_AAA5_ext"/>
</dbReference>
<feature type="domain" description="Dynein heavy chain linker" evidence="15">
    <location>
        <begin position="1386"/>
        <end position="1554"/>
    </location>
</feature>
<dbReference type="Pfam" id="PF12780">
    <property type="entry name" value="AAA_8"/>
    <property type="match status" value="1"/>
</dbReference>
<dbReference type="Pfam" id="PF12781">
    <property type="entry name" value="AAA_9"/>
    <property type="match status" value="1"/>
</dbReference>
<keyword evidence="10" id="KW-0505">Motor protein</keyword>
<dbReference type="InterPro" id="IPR042228">
    <property type="entry name" value="Dynein_linker_3"/>
</dbReference>
<evidence type="ECO:0000256" key="5">
    <source>
        <dbReference type="ARBA" id="ARBA00022737"/>
    </source>
</evidence>
<organism evidence="24 25">
    <name type="scientific">Holothuria leucospilota</name>
    <name type="common">Black long sea cucumber</name>
    <name type="synonym">Mertensiothuria leucospilota</name>
    <dbReference type="NCBI Taxonomy" id="206669"/>
    <lineage>
        <taxon>Eukaryota</taxon>
        <taxon>Metazoa</taxon>
        <taxon>Echinodermata</taxon>
        <taxon>Eleutherozoa</taxon>
        <taxon>Echinozoa</taxon>
        <taxon>Holothuroidea</taxon>
        <taxon>Aspidochirotacea</taxon>
        <taxon>Aspidochirotida</taxon>
        <taxon>Holothuriidae</taxon>
        <taxon>Holothuria</taxon>
    </lineage>
</organism>
<keyword evidence="3" id="KW-0963">Cytoplasm</keyword>
<evidence type="ECO:0000259" key="23">
    <source>
        <dbReference type="Pfam" id="PF18199"/>
    </source>
</evidence>
<comment type="similarity">
    <text evidence="2">Belongs to the dynein heavy chain family.</text>
</comment>
<feature type="domain" description="Dynein heavy chain coiled coil stalk" evidence="17">
    <location>
        <begin position="3661"/>
        <end position="3972"/>
    </location>
</feature>
<dbReference type="InterPro" id="IPR035699">
    <property type="entry name" value="AAA_6"/>
</dbReference>
<feature type="domain" description="Dynein heavy chain ATP-binding dynein motor region" evidence="19">
    <location>
        <begin position="4143"/>
        <end position="4352"/>
    </location>
</feature>
<feature type="compositionally biased region" description="Basic and acidic residues" evidence="13">
    <location>
        <begin position="5741"/>
        <end position="5757"/>
    </location>
</feature>
<feature type="domain" description="Dynein heavy chain hydrolytic ATP-binding dynein motor region" evidence="16">
    <location>
        <begin position="2196"/>
        <end position="2415"/>
    </location>
</feature>
<dbReference type="FunFam" id="1.20.140.100:FF:000001">
    <property type="entry name" value="dynein heavy chain 17, axonemal"/>
    <property type="match status" value="1"/>
</dbReference>
<feature type="compositionally biased region" description="Basic and acidic residues" evidence="13">
    <location>
        <begin position="6115"/>
        <end position="6124"/>
    </location>
</feature>
<reference evidence="24" key="1">
    <citation type="submission" date="2021-10" db="EMBL/GenBank/DDBJ databases">
        <title>Tropical sea cucumber genome reveals ecological adaptation and Cuvierian tubules defense mechanism.</title>
        <authorList>
            <person name="Chen T."/>
        </authorList>
    </citation>
    <scope>NUCLEOTIDE SEQUENCE</scope>
    <source>
        <strain evidence="24">Nanhai2018</strain>
        <tissue evidence="24">Muscle</tissue>
    </source>
</reference>
<feature type="compositionally biased region" description="Polar residues" evidence="13">
    <location>
        <begin position="5888"/>
        <end position="5900"/>
    </location>
</feature>
<evidence type="ECO:0000259" key="15">
    <source>
        <dbReference type="Pfam" id="PF08393"/>
    </source>
</evidence>
<feature type="coiled-coil region" evidence="12">
    <location>
        <begin position="1344"/>
        <end position="1378"/>
    </location>
</feature>
<feature type="region of interest" description="Disordered" evidence="13">
    <location>
        <begin position="1086"/>
        <end position="1114"/>
    </location>
</feature>
<accession>A0A9Q1BYY4</accession>
<feature type="compositionally biased region" description="Polar residues" evidence="13">
    <location>
        <begin position="4009"/>
        <end position="4020"/>
    </location>
</feature>
<dbReference type="Pfam" id="PF08385">
    <property type="entry name" value="DHC_N1"/>
    <property type="match status" value="2"/>
</dbReference>
<dbReference type="GO" id="GO:0005524">
    <property type="term" value="F:ATP binding"/>
    <property type="evidence" value="ECO:0007669"/>
    <property type="project" value="UniProtKB-KW"/>
</dbReference>
<dbReference type="Gene3D" id="1.10.8.710">
    <property type="match status" value="1"/>
</dbReference>
<feature type="compositionally biased region" description="Basic and acidic residues" evidence="13">
    <location>
        <begin position="6132"/>
        <end position="6173"/>
    </location>
</feature>
<evidence type="ECO:0000259" key="18">
    <source>
        <dbReference type="Pfam" id="PF12780"/>
    </source>
</evidence>
<dbReference type="InterPro" id="IPR026983">
    <property type="entry name" value="DHC"/>
</dbReference>
<dbReference type="Pfam" id="PF18199">
    <property type="entry name" value="Dynein_C"/>
    <property type="match status" value="1"/>
</dbReference>
<dbReference type="Pfam" id="PF12777">
    <property type="entry name" value="MT"/>
    <property type="match status" value="1"/>
</dbReference>
<feature type="compositionally biased region" description="Basic and acidic residues" evidence="13">
    <location>
        <begin position="6024"/>
        <end position="6039"/>
    </location>
</feature>
<comment type="subcellular location">
    <subcellularLocation>
        <location evidence="1">Cytoplasm</location>
        <location evidence="1">Cytoskeleton</location>
    </subcellularLocation>
</comment>
<dbReference type="Gene3D" id="1.10.8.720">
    <property type="entry name" value="Region D6 of dynein motor"/>
    <property type="match status" value="1"/>
</dbReference>
<protein>
    <submittedName>
        <fullName evidence="24">Dynein beta chain, ciliary</fullName>
    </submittedName>
</protein>
<dbReference type="Gene3D" id="1.10.8.1220">
    <property type="match status" value="1"/>
</dbReference>
<feature type="domain" description="Dynein heavy chain AAA 5 extension" evidence="20">
    <location>
        <begin position="2843"/>
        <end position="2944"/>
    </location>
</feature>
<keyword evidence="8" id="KW-0243">Dynein</keyword>
<feature type="compositionally biased region" description="Basic and acidic residues" evidence="13">
    <location>
        <begin position="1561"/>
        <end position="1572"/>
    </location>
</feature>
<feature type="domain" description="Dynein heavy chain linker" evidence="15">
    <location>
        <begin position="1625"/>
        <end position="1868"/>
    </location>
</feature>
<feature type="domain" description="Dynein heavy chain 3 AAA+ lid" evidence="21">
    <location>
        <begin position="3186"/>
        <end position="3273"/>
    </location>
</feature>
<dbReference type="Gene3D" id="1.20.140.100">
    <property type="entry name" value="Dynein heavy chain, N-terminal domain 2"/>
    <property type="match status" value="1"/>
</dbReference>
<feature type="compositionally biased region" description="Polar residues" evidence="13">
    <location>
        <begin position="1912"/>
        <end position="1921"/>
    </location>
</feature>
<dbReference type="Gene3D" id="1.20.920.20">
    <property type="match status" value="1"/>
</dbReference>
<feature type="compositionally biased region" description="Basic and acidic residues" evidence="13">
    <location>
        <begin position="5528"/>
        <end position="5543"/>
    </location>
</feature>
<evidence type="ECO:0000313" key="25">
    <source>
        <dbReference type="Proteomes" id="UP001152320"/>
    </source>
</evidence>
<dbReference type="PANTHER" id="PTHR46961:SF21">
    <property type="entry name" value="LOW QUALITY PROTEIN: DYNEIN BETA CHAIN, FLAGELLAR OUTER ARM-LIKE"/>
    <property type="match status" value="1"/>
</dbReference>
<keyword evidence="7" id="KW-0067">ATP-binding</keyword>
<evidence type="ECO:0000256" key="13">
    <source>
        <dbReference type="SAM" id="MobiDB-lite"/>
    </source>
</evidence>
<feature type="region of interest" description="Disordered" evidence="13">
    <location>
        <begin position="4009"/>
        <end position="4080"/>
    </location>
</feature>
<evidence type="ECO:0000256" key="8">
    <source>
        <dbReference type="ARBA" id="ARBA00023017"/>
    </source>
</evidence>
<dbReference type="Gene3D" id="1.20.1270.280">
    <property type="match status" value="1"/>
</dbReference>
<evidence type="ECO:0000313" key="24">
    <source>
        <dbReference type="EMBL" id="KAJ8035365.1"/>
    </source>
</evidence>
<dbReference type="Gene3D" id="3.40.50.300">
    <property type="entry name" value="P-loop containing nucleotide triphosphate hydrolases"/>
    <property type="match status" value="6"/>
</dbReference>
<feature type="compositionally biased region" description="Polar residues" evidence="13">
    <location>
        <begin position="1573"/>
        <end position="1582"/>
    </location>
</feature>